<protein>
    <submittedName>
        <fullName evidence="2">Uncharacterized protein</fullName>
    </submittedName>
</protein>
<evidence type="ECO:0000313" key="3">
    <source>
        <dbReference type="Proteomes" id="UP001239257"/>
    </source>
</evidence>
<dbReference type="EMBL" id="CP118710">
    <property type="protein sequence ID" value="WGK83802.1"/>
    <property type="molecule type" value="Genomic_DNA"/>
</dbReference>
<reference evidence="2" key="1">
    <citation type="submission" date="2022-02" db="EMBL/GenBank/DDBJ databases">
        <title>Emergence and expansion in Europe of a Vibrio aestuarianus clonal complex pathogenic for oysters.</title>
        <authorList>
            <person name="Mesnil A."/>
            <person name="Travers M.-A."/>
        </authorList>
    </citation>
    <scope>NUCLEOTIDE SEQUENCE</scope>
    <source>
        <strain evidence="2">U29</strain>
    </source>
</reference>
<sequence length="137" mass="15716">MKTELKIAFVSLFLFISGSLFAAQPINDKVWDQNMDKLAIALAMNEAQKQAVSSILLNSIKNRGLVLSKYGISLESNSRVYLDVHDKLALRKEMKVIERSVKKSLSEVLDKKQLKFFIDYSENERSQFKSRLEEKIS</sequence>
<dbReference type="Proteomes" id="UP001239257">
    <property type="component" value="Chromosome 2"/>
</dbReference>
<keyword evidence="1" id="KW-0732">Signal</keyword>
<organism evidence="2 3">
    <name type="scientific">Vibrio aestuarianus</name>
    <dbReference type="NCBI Taxonomy" id="28171"/>
    <lineage>
        <taxon>Bacteria</taxon>
        <taxon>Pseudomonadati</taxon>
        <taxon>Pseudomonadota</taxon>
        <taxon>Gammaproteobacteria</taxon>
        <taxon>Vibrionales</taxon>
        <taxon>Vibrionaceae</taxon>
        <taxon>Vibrio</taxon>
    </lineage>
</organism>
<proteinExistence type="predicted"/>
<accession>A0AAX3U8H0</accession>
<dbReference type="RefSeq" id="WP_301067615.1">
    <property type="nucleotide sequence ID" value="NZ_CP118710.1"/>
</dbReference>
<evidence type="ECO:0000256" key="1">
    <source>
        <dbReference type="SAM" id="SignalP"/>
    </source>
</evidence>
<feature type="signal peptide" evidence="1">
    <location>
        <begin position="1"/>
        <end position="22"/>
    </location>
</feature>
<feature type="chain" id="PRO_5043388146" evidence="1">
    <location>
        <begin position="23"/>
        <end position="137"/>
    </location>
</feature>
<evidence type="ECO:0000313" key="2">
    <source>
        <dbReference type="EMBL" id="WGK83802.1"/>
    </source>
</evidence>
<dbReference type="AlphaFoldDB" id="A0AAX3U8H0"/>
<name>A0AAX3U8H0_9VIBR</name>
<gene>
    <name evidence="2" type="ORF">PYE51_15465</name>
</gene>